<evidence type="ECO:0000313" key="3">
    <source>
        <dbReference type="EMBL" id="KAG5161738.1"/>
    </source>
</evidence>
<accession>A0A8H7XJJ4</accession>
<dbReference type="PANTHER" id="PTHR10039">
    <property type="entry name" value="AMELOGENIN"/>
    <property type="match status" value="1"/>
</dbReference>
<dbReference type="InterPro" id="IPR056884">
    <property type="entry name" value="NPHP3-like_N"/>
</dbReference>
<name>A0A8H7XJJ4_PSICU</name>
<evidence type="ECO:0000256" key="1">
    <source>
        <dbReference type="ARBA" id="ARBA00022737"/>
    </source>
</evidence>
<evidence type="ECO:0000259" key="2">
    <source>
        <dbReference type="Pfam" id="PF24883"/>
    </source>
</evidence>
<keyword evidence="1" id="KW-0677">Repeat</keyword>
<dbReference type="EMBL" id="JAFIQS010000027">
    <property type="protein sequence ID" value="KAG5161738.1"/>
    <property type="molecule type" value="Genomic_DNA"/>
</dbReference>
<comment type="caution">
    <text evidence="3">The sequence shown here is derived from an EMBL/GenBank/DDBJ whole genome shotgun (WGS) entry which is preliminary data.</text>
</comment>
<dbReference type="AlphaFoldDB" id="A0A8H7XJJ4"/>
<reference evidence="3" key="1">
    <citation type="submission" date="2021-02" db="EMBL/GenBank/DDBJ databases">
        <title>Psilocybe cubensis genome.</title>
        <authorList>
            <person name="Mckernan K.J."/>
            <person name="Crawford S."/>
            <person name="Trippe A."/>
            <person name="Kane L.T."/>
            <person name="Mclaughlin S."/>
        </authorList>
    </citation>
    <scope>NUCLEOTIDE SEQUENCE [LARGE SCALE GENOMIC DNA]</scope>
    <source>
        <strain evidence="3">MGC-MH-2018</strain>
    </source>
</reference>
<gene>
    <name evidence="3" type="ORF">JR316_013398</name>
</gene>
<sequence>MGGGDVVYSRNQEIHTIVEWLTPITSDATHYDTLSKRMPGTGEWFLSSTQFKDWLSGQRSILLLDGKPGSGKTIIAVLRNSIYYTRWVLNIAGALPGAPTPDSPADIENSESLAFPSVSLHLSYHQPQPQPLTPSLTRSYRLPPTSISTPTRLFVNRESLTMAALISQVVSAIVGFKYGLKHSIASGCWITERVSAYVGSVCGEVFRYIEERSDTPVMVRGRNRAQITDVEAQNLRTTDADCNADFEEIEDLLRIRQEIMDLHTLLDNKRALTRPMTPEAHNINIDRFALDHRHRLNDIAIEAQIRAKYPSRNEYLAICKKYEVSPFRT</sequence>
<dbReference type="Pfam" id="PF24883">
    <property type="entry name" value="NPHP3_N"/>
    <property type="match status" value="1"/>
</dbReference>
<protein>
    <recommendedName>
        <fullName evidence="2">Nephrocystin 3-like N-terminal domain-containing protein</fullName>
    </recommendedName>
</protein>
<organism evidence="3">
    <name type="scientific">Psilocybe cubensis</name>
    <name type="common">Psychedelic mushroom</name>
    <name type="synonym">Stropharia cubensis</name>
    <dbReference type="NCBI Taxonomy" id="181762"/>
    <lineage>
        <taxon>Eukaryota</taxon>
        <taxon>Fungi</taxon>
        <taxon>Dikarya</taxon>
        <taxon>Basidiomycota</taxon>
        <taxon>Agaricomycotina</taxon>
        <taxon>Agaricomycetes</taxon>
        <taxon>Agaricomycetidae</taxon>
        <taxon>Agaricales</taxon>
        <taxon>Agaricineae</taxon>
        <taxon>Strophariaceae</taxon>
        <taxon>Psilocybe</taxon>
    </lineage>
</organism>
<proteinExistence type="predicted"/>
<feature type="domain" description="Nephrocystin 3-like N-terminal" evidence="2">
    <location>
        <begin position="40"/>
        <end position="76"/>
    </location>
</feature>